<name>A0A8I1M5X4_9PROT</name>
<dbReference type="Pfam" id="PF07702">
    <property type="entry name" value="UTRA"/>
    <property type="match status" value="1"/>
</dbReference>
<dbReference type="InterPro" id="IPR028978">
    <property type="entry name" value="Chorismate_lyase_/UTRA_dom_sf"/>
</dbReference>
<keyword evidence="1" id="KW-0805">Transcription regulation</keyword>
<dbReference type="Proteomes" id="UP000664405">
    <property type="component" value="Unassembled WGS sequence"/>
</dbReference>
<feature type="domain" description="HTH gntR-type" evidence="4">
    <location>
        <begin position="26"/>
        <end position="94"/>
    </location>
</feature>
<dbReference type="SUPFAM" id="SSF64288">
    <property type="entry name" value="Chorismate lyase-like"/>
    <property type="match status" value="1"/>
</dbReference>
<dbReference type="GO" id="GO:0003677">
    <property type="term" value="F:DNA binding"/>
    <property type="evidence" value="ECO:0007669"/>
    <property type="project" value="UniProtKB-KW"/>
</dbReference>
<dbReference type="InterPro" id="IPR036388">
    <property type="entry name" value="WH-like_DNA-bd_sf"/>
</dbReference>
<dbReference type="SMART" id="SM00345">
    <property type="entry name" value="HTH_GNTR"/>
    <property type="match status" value="1"/>
</dbReference>
<dbReference type="CDD" id="cd07377">
    <property type="entry name" value="WHTH_GntR"/>
    <property type="match status" value="1"/>
</dbReference>
<keyword evidence="3" id="KW-0804">Transcription</keyword>
<accession>A0A8I1M5X4</accession>
<dbReference type="InterPro" id="IPR050679">
    <property type="entry name" value="Bact_HTH_transcr_reg"/>
</dbReference>
<evidence type="ECO:0000313" key="6">
    <source>
        <dbReference type="Proteomes" id="UP000664405"/>
    </source>
</evidence>
<dbReference type="AlphaFoldDB" id="A0A8I1M5X4"/>
<dbReference type="InterPro" id="IPR000524">
    <property type="entry name" value="Tscrpt_reg_HTH_GntR"/>
</dbReference>
<dbReference type="PANTHER" id="PTHR44846:SF1">
    <property type="entry name" value="MANNOSYL-D-GLYCERATE TRANSPORT_METABOLISM SYSTEM REPRESSOR MNGR-RELATED"/>
    <property type="match status" value="1"/>
</dbReference>
<dbReference type="Gene3D" id="3.40.1410.10">
    <property type="entry name" value="Chorismate lyase-like"/>
    <property type="match status" value="1"/>
</dbReference>
<evidence type="ECO:0000256" key="3">
    <source>
        <dbReference type="ARBA" id="ARBA00023163"/>
    </source>
</evidence>
<keyword evidence="2" id="KW-0238">DNA-binding</keyword>
<proteinExistence type="predicted"/>
<dbReference type="EMBL" id="JAEKJW010000001">
    <property type="protein sequence ID" value="MBN8195723.1"/>
    <property type="molecule type" value="Genomic_DNA"/>
</dbReference>
<dbReference type="PANTHER" id="PTHR44846">
    <property type="entry name" value="MANNOSYL-D-GLYCERATE TRANSPORT/METABOLISM SYSTEM REPRESSOR MNGR-RELATED"/>
    <property type="match status" value="1"/>
</dbReference>
<evidence type="ECO:0000256" key="2">
    <source>
        <dbReference type="ARBA" id="ARBA00023125"/>
    </source>
</evidence>
<dbReference type="InterPro" id="IPR036390">
    <property type="entry name" value="WH_DNA-bd_sf"/>
</dbReference>
<dbReference type="GO" id="GO:0003700">
    <property type="term" value="F:DNA-binding transcription factor activity"/>
    <property type="evidence" value="ECO:0007669"/>
    <property type="project" value="InterPro"/>
</dbReference>
<organism evidence="5 6">
    <name type="scientific">Thalassospira povalilytica</name>
    <dbReference type="NCBI Taxonomy" id="732237"/>
    <lineage>
        <taxon>Bacteria</taxon>
        <taxon>Pseudomonadati</taxon>
        <taxon>Pseudomonadota</taxon>
        <taxon>Alphaproteobacteria</taxon>
        <taxon>Rhodospirillales</taxon>
        <taxon>Thalassospiraceae</taxon>
        <taxon>Thalassospira</taxon>
    </lineage>
</organism>
<sequence>MNKERTTNALKRVAAEMEAGDANSSLPKYARLAEAFYGCVRDGHYLPGDPLPSETELCDVLPVGLSTVQKALAQLVEQGIVVRRRKLGTFIADFRNQVPEVHVYRFRDPVTGENLLPYTRGIAVEEAHTEELGPLAAGFEGDPVVRLDRLVWIEGERPVFSSIFLRKAHAEGLSDRGGLNNFDGVSVHRHLAEKFNLPTLSVTHRVTADELSAKACANLDLAAPHVGLIWEATDRSFNEKQILVQRFELPRGHRPMEIIEGKKS</sequence>
<evidence type="ECO:0000259" key="4">
    <source>
        <dbReference type="PROSITE" id="PS50949"/>
    </source>
</evidence>
<dbReference type="SUPFAM" id="SSF46785">
    <property type="entry name" value="Winged helix' DNA-binding domain"/>
    <property type="match status" value="1"/>
</dbReference>
<evidence type="ECO:0000313" key="5">
    <source>
        <dbReference type="EMBL" id="MBN8195723.1"/>
    </source>
</evidence>
<reference evidence="5" key="1">
    <citation type="submission" date="2020-12" db="EMBL/GenBank/DDBJ databases">
        <title>Oil enriched cultivation method for isolating marine PHA-producing bacteria.</title>
        <authorList>
            <person name="Zheng W."/>
            <person name="Yu S."/>
            <person name="Huang Y."/>
        </authorList>
    </citation>
    <scope>NUCLEOTIDE SEQUENCE</scope>
    <source>
        <strain evidence="5">SY-2-3</strain>
    </source>
</reference>
<evidence type="ECO:0000256" key="1">
    <source>
        <dbReference type="ARBA" id="ARBA00023015"/>
    </source>
</evidence>
<gene>
    <name evidence="5" type="ORF">JF547_04505</name>
</gene>
<protein>
    <submittedName>
        <fullName evidence="5">GntR family transcriptional regulator</fullName>
    </submittedName>
</protein>
<dbReference type="InterPro" id="IPR011663">
    <property type="entry name" value="UTRA"/>
</dbReference>
<dbReference type="RefSeq" id="WP_206926743.1">
    <property type="nucleotide sequence ID" value="NZ_JAEKJW010000001.1"/>
</dbReference>
<dbReference type="GO" id="GO:0045892">
    <property type="term" value="P:negative regulation of DNA-templated transcription"/>
    <property type="evidence" value="ECO:0007669"/>
    <property type="project" value="TreeGrafter"/>
</dbReference>
<dbReference type="Pfam" id="PF00392">
    <property type="entry name" value="GntR"/>
    <property type="match status" value="1"/>
</dbReference>
<dbReference type="Gene3D" id="1.10.10.10">
    <property type="entry name" value="Winged helix-like DNA-binding domain superfamily/Winged helix DNA-binding domain"/>
    <property type="match status" value="1"/>
</dbReference>
<comment type="caution">
    <text evidence="5">The sequence shown here is derived from an EMBL/GenBank/DDBJ whole genome shotgun (WGS) entry which is preliminary data.</text>
</comment>
<dbReference type="PROSITE" id="PS50949">
    <property type="entry name" value="HTH_GNTR"/>
    <property type="match status" value="1"/>
</dbReference>